<evidence type="ECO:0000256" key="1">
    <source>
        <dbReference type="SAM" id="MobiDB-lite"/>
    </source>
</evidence>
<protein>
    <submittedName>
        <fullName evidence="2">Uncharacterized protein</fullName>
    </submittedName>
</protein>
<accession>A0AAD8VV96</accession>
<sequence length="91" mass="10337">MPRRKARTYSMLRRNRCTTHVPPPPEPERSMHTSSTQASASTSGLLDTQYEVDAEREAAEEEQELVADPQWTVILESCRLTHDQRNAASIL</sequence>
<reference evidence="2" key="1">
    <citation type="submission" date="2023-07" db="EMBL/GenBank/DDBJ databases">
        <title>A chromosome-level genome assembly of Lolium multiflorum.</title>
        <authorList>
            <person name="Chen Y."/>
            <person name="Copetti D."/>
            <person name="Kolliker R."/>
            <person name="Studer B."/>
        </authorList>
    </citation>
    <scope>NUCLEOTIDE SEQUENCE</scope>
    <source>
        <strain evidence="2">02402/16</strain>
        <tissue evidence="2">Leaf</tissue>
    </source>
</reference>
<dbReference type="Proteomes" id="UP001231189">
    <property type="component" value="Unassembled WGS sequence"/>
</dbReference>
<gene>
    <name evidence="2" type="ORF">QYE76_023957</name>
</gene>
<dbReference type="EMBL" id="JAUUTY010000006">
    <property type="protein sequence ID" value="KAK1618440.1"/>
    <property type="molecule type" value="Genomic_DNA"/>
</dbReference>
<name>A0AAD8VV96_LOLMU</name>
<keyword evidence="3" id="KW-1185">Reference proteome</keyword>
<evidence type="ECO:0000313" key="2">
    <source>
        <dbReference type="EMBL" id="KAK1618440.1"/>
    </source>
</evidence>
<feature type="compositionally biased region" description="Basic residues" evidence="1">
    <location>
        <begin position="1"/>
        <end position="17"/>
    </location>
</feature>
<comment type="caution">
    <text evidence="2">The sequence shown here is derived from an EMBL/GenBank/DDBJ whole genome shotgun (WGS) entry which is preliminary data.</text>
</comment>
<organism evidence="2 3">
    <name type="scientific">Lolium multiflorum</name>
    <name type="common">Italian ryegrass</name>
    <name type="synonym">Lolium perenne subsp. multiflorum</name>
    <dbReference type="NCBI Taxonomy" id="4521"/>
    <lineage>
        <taxon>Eukaryota</taxon>
        <taxon>Viridiplantae</taxon>
        <taxon>Streptophyta</taxon>
        <taxon>Embryophyta</taxon>
        <taxon>Tracheophyta</taxon>
        <taxon>Spermatophyta</taxon>
        <taxon>Magnoliopsida</taxon>
        <taxon>Liliopsida</taxon>
        <taxon>Poales</taxon>
        <taxon>Poaceae</taxon>
        <taxon>BOP clade</taxon>
        <taxon>Pooideae</taxon>
        <taxon>Poodae</taxon>
        <taxon>Poeae</taxon>
        <taxon>Poeae Chloroplast Group 2 (Poeae type)</taxon>
        <taxon>Loliodinae</taxon>
        <taxon>Loliinae</taxon>
        <taxon>Lolium</taxon>
    </lineage>
</organism>
<evidence type="ECO:0000313" key="3">
    <source>
        <dbReference type="Proteomes" id="UP001231189"/>
    </source>
</evidence>
<dbReference type="AlphaFoldDB" id="A0AAD8VV96"/>
<proteinExistence type="predicted"/>
<feature type="region of interest" description="Disordered" evidence="1">
    <location>
        <begin position="1"/>
        <end position="49"/>
    </location>
</feature>
<feature type="compositionally biased region" description="Low complexity" evidence="1">
    <location>
        <begin position="33"/>
        <end position="43"/>
    </location>
</feature>